<dbReference type="InterPro" id="IPR043725">
    <property type="entry name" value="DUF5667"/>
</dbReference>
<keyword evidence="2" id="KW-0472">Membrane</keyword>
<feature type="region of interest" description="Disordered" evidence="1">
    <location>
        <begin position="273"/>
        <end position="400"/>
    </location>
</feature>
<sequence length="400" mass="40266">MTANVLEHRRARAFADAVEDRPSTTAAGQQEGQFTEMVATVQELRATPVPVLDPAVKRDQRALLMAEFERAFAGGGGASVVPEQRSRGAHRATEAARRFRPNTRWGRRLVVGGLAAGVALGTFGGVAAASTSAVPGDALYGMKRGLEDWQLNLAGSDAERGRLLLDQATQRMTEAQKLTAHQRPGETLSPHLLAEVSRALTDMNTEGSQGRDLLKAIYAQNHSLAPMQQLAHFAGSQQQRLAAIEPKLDGRLDPVTGKVQTLLSGISEDLAPLHLATTPGGSGAPGDSGGSAPGGSGPSGRAVSGGRQGATGAPQGATTQGTGSHGGATATAGPTTQGTGGLVGSVGGLLGPAPSASPTAADRNGGTDGGPTPAPSGNSVTIPPLLPGLLPGLGLGVSGS</sequence>
<dbReference type="Proteomes" id="UP001592530">
    <property type="component" value="Unassembled WGS sequence"/>
</dbReference>
<proteinExistence type="predicted"/>
<evidence type="ECO:0000256" key="2">
    <source>
        <dbReference type="SAM" id="Phobius"/>
    </source>
</evidence>
<evidence type="ECO:0000313" key="4">
    <source>
        <dbReference type="EMBL" id="MFC1430795.1"/>
    </source>
</evidence>
<keyword evidence="2" id="KW-1133">Transmembrane helix</keyword>
<feature type="transmembrane region" description="Helical" evidence="2">
    <location>
        <begin position="109"/>
        <end position="129"/>
    </location>
</feature>
<feature type="compositionally biased region" description="Gly residues" evidence="1">
    <location>
        <begin position="391"/>
        <end position="400"/>
    </location>
</feature>
<feature type="compositionally biased region" description="Low complexity" evidence="1">
    <location>
        <begin position="299"/>
        <end position="337"/>
    </location>
</feature>
<feature type="compositionally biased region" description="Gly residues" evidence="1">
    <location>
        <begin position="338"/>
        <end position="350"/>
    </location>
</feature>
<protein>
    <submittedName>
        <fullName evidence="4">DUF5667 domain-containing protein</fullName>
    </submittedName>
</protein>
<keyword evidence="2" id="KW-0812">Transmembrane</keyword>
<gene>
    <name evidence="4" type="ORF">ACEZDB_09005</name>
</gene>
<evidence type="ECO:0000313" key="5">
    <source>
        <dbReference type="Proteomes" id="UP001592530"/>
    </source>
</evidence>
<evidence type="ECO:0000259" key="3">
    <source>
        <dbReference type="Pfam" id="PF18915"/>
    </source>
</evidence>
<evidence type="ECO:0000256" key="1">
    <source>
        <dbReference type="SAM" id="MobiDB-lite"/>
    </source>
</evidence>
<name>A0ABV6WXM6_9ACTN</name>
<feature type="compositionally biased region" description="Gly residues" evidence="1">
    <location>
        <begin position="280"/>
        <end position="298"/>
    </location>
</feature>
<accession>A0ABV6WXM6</accession>
<organism evidence="4 5">
    <name type="scientific">Streptacidiphilus alkalitolerans</name>
    <dbReference type="NCBI Taxonomy" id="3342712"/>
    <lineage>
        <taxon>Bacteria</taxon>
        <taxon>Bacillati</taxon>
        <taxon>Actinomycetota</taxon>
        <taxon>Actinomycetes</taxon>
        <taxon>Kitasatosporales</taxon>
        <taxon>Streptomycetaceae</taxon>
        <taxon>Streptacidiphilus</taxon>
    </lineage>
</organism>
<comment type="caution">
    <text evidence="4">The sequence shown here is derived from an EMBL/GenBank/DDBJ whole genome shotgun (WGS) entry which is preliminary data.</text>
</comment>
<dbReference type="Pfam" id="PF18915">
    <property type="entry name" value="DUF5667"/>
    <property type="match status" value="1"/>
</dbReference>
<feature type="domain" description="DUF5667" evidence="3">
    <location>
        <begin position="133"/>
        <end position="247"/>
    </location>
</feature>
<reference evidence="4 5" key="1">
    <citation type="submission" date="2024-09" db="EMBL/GenBank/DDBJ databases">
        <authorList>
            <person name="Lee S.D."/>
        </authorList>
    </citation>
    <scope>NUCLEOTIDE SEQUENCE [LARGE SCALE GENOMIC DNA]</scope>
    <source>
        <strain evidence="4 5">N1-3</strain>
    </source>
</reference>
<dbReference type="EMBL" id="JBHEZY010000003">
    <property type="protein sequence ID" value="MFC1430795.1"/>
    <property type="molecule type" value="Genomic_DNA"/>
</dbReference>
<dbReference type="RefSeq" id="WP_380550732.1">
    <property type="nucleotide sequence ID" value="NZ_JBHEZY010000003.1"/>
</dbReference>